<evidence type="ECO:0000256" key="2">
    <source>
        <dbReference type="ARBA" id="ARBA00023002"/>
    </source>
</evidence>
<organism evidence="3 4">
    <name type="scientific">Kribbella ginsengisoli</name>
    <dbReference type="NCBI Taxonomy" id="363865"/>
    <lineage>
        <taxon>Bacteria</taxon>
        <taxon>Bacillati</taxon>
        <taxon>Actinomycetota</taxon>
        <taxon>Actinomycetes</taxon>
        <taxon>Propionibacteriales</taxon>
        <taxon>Kribbellaceae</taxon>
        <taxon>Kribbella</taxon>
    </lineage>
</organism>
<dbReference type="Pfam" id="PF00106">
    <property type="entry name" value="adh_short"/>
    <property type="match status" value="1"/>
</dbReference>
<accession>A0ABP6YSA7</accession>
<comment type="caution">
    <text evidence="3">The sequence shown here is derived from an EMBL/GenBank/DDBJ whole genome shotgun (WGS) entry which is preliminary data.</text>
</comment>
<dbReference type="PRINTS" id="PR00081">
    <property type="entry name" value="GDHRDH"/>
</dbReference>
<evidence type="ECO:0008006" key="5">
    <source>
        <dbReference type="Google" id="ProtNLM"/>
    </source>
</evidence>
<dbReference type="InterPro" id="IPR036291">
    <property type="entry name" value="NAD(P)-bd_dom_sf"/>
</dbReference>
<dbReference type="Gene3D" id="3.40.50.720">
    <property type="entry name" value="NAD(P)-binding Rossmann-like Domain"/>
    <property type="match status" value="2"/>
</dbReference>
<evidence type="ECO:0000256" key="1">
    <source>
        <dbReference type="ARBA" id="ARBA00006484"/>
    </source>
</evidence>
<dbReference type="RefSeq" id="WP_344848206.1">
    <property type="nucleotide sequence ID" value="NZ_BAABAA010000014.1"/>
</dbReference>
<name>A0ABP6YSA7_9ACTN</name>
<dbReference type="EMBL" id="BAABAA010000014">
    <property type="protein sequence ID" value="GAA3590035.1"/>
    <property type="molecule type" value="Genomic_DNA"/>
</dbReference>
<reference evidence="4" key="1">
    <citation type="journal article" date="2019" name="Int. J. Syst. Evol. Microbiol.">
        <title>The Global Catalogue of Microorganisms (GCM) 10K type strain sequencing project: providing services to taxonomists for standard genome sequencing and annotation.</title>
        <authorList>
            <consortium name="The Broad Institute Genomics Platform"/>
            <consortium name="The Broad Institute Genome Sequencing Center for Infectious Disease"/>
            <person name="Wu L."/>
            <person name="Ma J."/>
        </authorList>
    </citation>
    <scope>NUCLEOTIDE SEQUENCE [LARGE SCALE GENOMIC DNA]</scope>
    <source>
        <strain evidence="4">JCM 16928</strain>
    </source>
</reference>
<dbReference type="InterPro" id="IPR002347">
    <property type="entry name" value="SDR_fam"/>
</dbReference>
<proteinExistence type="inferred from homology"/>
<evidence type="ECO:0000313" key="4">
    <source>
        <dbReference type="Proteomes" id="UP001501222"/>
    </source>
</evidence>
<gene>
    <name evidence="3" type="ORF">GCM10022235_71640</name>
</gene>
<sequence length="207" mass="21804">MSVWFVTGASRGFGAELVKEAVARGNQVVATARRPDDIPDQQGVLRLTLDVTDEAQARAAVDAAVQEFGRIDVVVNNAGRGLLGAVEEASDEAARAVFDTNVFGVPGLFRTDFLDGSSLHRADGEIADYAETAGAMRQIATEGNHAQPGDPAKAAAAIVALTEAADPPLRIQLGADSVGRVEAKLDQVRSELEQWRKVSVGTDHDDA</sequence>
<dbReference type="PANTHER" id="PTHR43976:SF16">
    <property type="entry name" value="SHORT-CHAIN DEHYDROGENASE_REDUCTASE FAMILY PROTEIN"/>
    <property type="match status" value="1"/>
</dbReference>
<keyword evidence="4" id="KW-1185">Reference proteome</keyword>
<evidence type="ECO:0000313" key="3">
    <source>
        <dbReference type="EMBL" id="GAA3590035.1"/>
    </source>
</evidence>
<dbReference type="Proteomes" id="UP001501222">
    <property type="component" value="Unassembled WGS sequence"/>
</dbReference>
<keyword evidence="2" id="KW-0560">Oxidoreductase</keyword>
<dbReference type="InterPro" id="IPR051911">
    <property type="entry name" value="SDR_oxidoreductase"/>
</dbReference>
<comment type="similarity">
    <text evidence="1">Belongs to the short-chain dehydrogenases/reductases (SDR) family.</text>
</comment>
<dbReference type="PANTHER" id="PTHR43976">
    <property type="entry name" value="SHORT CHAIN DEHYDROGENASE"/>
    <property type="match status" value="1"/>
</dbReference>
<protein>
    <recommendedName>
        <fullName evidence="5">SDR family NAD(P)-dependent oxidoreductase</fullName>
    </recommendedName>
</protein>
<dbReference type="SUPFAM" id="SSF51735">
    <property type="entry name" value="NAD(P)-binding Rossmann-fold domains"/>
    <property type="match status" value="1"/>
</dbReference>